<dbReference type="RefSeq" id="WP_102267359.1">
    <property type="nucleotide sequence ID" value="NZ_CALVCM010000017.1"/>
</dbReference>
<evidence type="ECO:0000256" key="2">
    <source>
        <dbReference type="ARBA" id="ARBA00022729"/>
    </source>
</evidence>
<evidence type="ECO:0000313" key="7">
    <source>
        <dbReference type="EMBL" id="MCQ5120830.1"/>
    </source>
</evidence>
<comment type="caution">
    <text evidence="7">The sequence shown here is derived from an EMBL/GenBank/DDBJ whole genome shotgun (WGS) entry which is preliminary data.</text>
</comment>
<comment type="subcellular location">
    <subcellularLocation>
        <location evidence="1">Membrane</location>
        <topology evidence="1">Lipid-anchor</topology>
    </subcellularLocation>
</comment>
<dbReference type="PANTHER" id="PTHR30429:SF0">
    <property type="entry name" value="METHIONINE-BINDING LIPOPROTEIN METQ"/>
    <property type="match status" value="1"/>
</dbReference>
<proteinExistence type="inferred from homology"/>
<keyword evidence="5 6" id="KW-0449">Lipoprotein</keyword>
<dbReference type="PIRSF" id="PIRSF002854">
    <property type="entry name" value="MetQ"/>
    <property type="match status" value="1"/>
</dbReference>
<dbReference type="PROSITE" id="PS51257">
    <property type="entry name" value="PROKAR_LIPOPROTEIN"/>
    <property type="match status" value="1"/>
</dbReference>
<name>A0ABT1SI00_9FIRM</name>
<dbReference type="PANTHER" id="PTHR30429">
    <property type="entry name" value="D-METHIONINE-BINDING LIPOPROTEIN METQ"/>
    <property type="match status" value="1"/>
</dbReference>
<gene>
    <name evidence="7" type="ORF">NE663_00975</name>
</gene>
<dbReference type="Gene3D" id="3.40.190.10">
    <property type="entry name" value="Periplasmic binding protein-like II"/>
    <property type="match status" value="2"/>
</dbReference>
<evidence type="ECO:0000256" key="6">
    <source>
        <dbReference type="PIRNR" id="PIRNR002854"/>
    </source>
</evidence>
<dbReference type="Proteomes" id="UP001524435">
    <property type="component" value="Unassembled WGS sequence"/>
</dbReference>
<dbReference type="Pfam" id="PF03180">
    <property type="entry name" value="Lipoprotein_9"/>
    <property type="match status" value="1"/>
</dbReference>
<sequence length="270" mass="29500">MKKFVFGALCALLVLSGCGSEEKDENTLVVGATTAPHAQILKFVQDDLEAEGIQLEIKEFTDYTKINAALDEGSLDANYFQHEVYLNGYNEDAGSDLVSVGAIHYEPLGIYAMDPAGKTSISLDDVNEGDVIAVPNDATNEARALLLLEKYGIIKLKEGVGVKATKLDIVENPKNVDIQEIEASQLPRQLESVTFAVINGNYALDADIIDKVIVTEDKEDEAAITYANIVAVRKEDKDNENVKKLVEILKSEKTQQYINDTFNGTVVPSK</sequence>
<evidence type="ECO:0000256" key="4">
    <source>
        <dbReference type="ARBA" id="ARBA00023139"/>
    </source>
</evidence>
<comment type="similarity">
    <text evidence="6">Belongs to the nlpA lipoprotein family.</text>
</comment>
<organism evidence="7 8">
    <name type="scientific">Massilicoli timonensis</name>
    <dbReference type="NCBI Taxonomy" id="2015901"/>
    <lineage>
        <taxon>Bacteria</taxon>
        <taxon>Bacillati</taxon>
        <taxon>Bacillota</taxon>
        <taxon>Erysipelotrichia</taxon>
        <taxon>Erysipelotrichales</taxon>
        <taxon>Erysipelotrichaceae</taxon>
        <taxon>Massilicoli</taxon>
    </lineage>
</organism>
<dbReference type="EMBL" id="JANGCH010000001">
    <property type="protein sequence ID" value="MCQ5120830.1"/>
    <property type="molecule type" value="Genomic_DNA"/>
</dbReference>
<evidence type="ECO:0000256" key="3">
    <source>
        <dbReference type="ARBA" id="ARBA00023136"/>
    </source>
</evidence>
<evidence type="ECO:0000256" key="1">
    <source>
        <dbReference type="ARBA" id="ARBA00004635"/>
    </source>
</evidence>
<keyword evidence="4" id="KW-0564">Palmitate</keyword>
<keyword evidence="2" id="KW-0732">Signal</keyword>
<protein>
    <recommendedName>
        <fullName evidence="6">Lipoprotein</fullName>
    </recommendedName>
</protein>
<dbReference type="SUPFAM" id="SSF53850">
    <property type="entry name" value="Periplasmic binding protein-like II"/>
    <property type="match status" value="1"/>
</dbReference>
<evidence type="ECO:0000256" key="5">
    <source>
        <dbReference type="ARBA" id="ARBA00023288"/>
    </source>
</evidence>
<keyword evidence="8" id="KW-1185">Reference proteome</keyword>
<accession>A0ABT1SI00</accession>
<reference evidence="7 8" key="1">
    <citation type="submission" date="2022-06" db="EMBL/GenBank/DDBJ databases">
        <title>Isolation of gut microbiota from human fecal samples.</title>
        <authorList>
            <person name="Pamer E.G."/>
            <person name="Barat B."/>
            <person name="Waligurski E."/>
            <person name="Medina S."/>
            <person name="Paddock L."/>
            <person name="Mostad J."/>
        </authorList>
    </citation>
    <scope>NUCLEOTIDE SEQUENCE [LARGE SCALE GENOMIC DNA]</scope>
    <source>
        <strain evidence="7 8">DFI.6.1</strain>
    </source>
</reference>
<dbReference type="InterPro" id="IPR004872">
    <property type="entry name" value="Lipoprotein_NlpA"/>
</dbReference>
<evidence type="ECO:0000313" key="8">
    <source>
        <dbReference type="Proteomes" id="UP001524435"/>
    </source>
</evidence>
<keyword evidence="3" id="KW-0472">Membrane</keyword>